<sequence length="133" mass="14734">MHLLASVLPLLSVGIAAPPTGYSEQFEKIAVAASSFQTCEQLGYSVDRQGIASWTRAAKQNAVAAGASEDEARNKLQKVVRTEWKSVLDRHARAKIMQHSPKHVARNNRLWQSRCENLAEDPWSAPYFSADRG</sequence>
<dbReference type="RefSeq" id="WP_160728354.1">
    <property type="nucleotide sequence ID" value="NZ_WTYC01000005.1"/>
</dbReference>
<reference evidence="1 2" key="1">
    <citation type="submission" date="2019-12" db="EMBL/GenBank/DDBJ databases">
        <title>Genomic-based taxomic classification of the family Erythrobacteraceae.</title>
        <authorList>
            <person name="Xu L."/>
        </authorList>
    </citation>
    <scope>NUCLEOTIDE SEQUENCE [LARGE SCALE GENOMIC DNA]</scope>
    <source>
        <strain evidence="1 2">DSM 17792</strain>
    </source>
</reference>
<proteinExistence type="predicted"/>
<dbReference type="AlphaFoldDB" id="A0A844XV18"/>
<dbReference type="OrthoDB" id="9850400at2"/>
<evidence type="ECO:0000313" key="2">
    <source>
        <dbReference type="Proteomes" id="UP000448199"/>
    </source>
</evidence>
<accession>A0A844XV18</accession>
<dbReference type="EMBL" id="WTYC01000005">
    <property type="protein sequence ID" value="MXO48812.1"/>
    <property type="molecule type" value="Genomic_DNA"/>
</dbReference>
<protein>
    <submittedName>
        <fullName evidence="1">Uncharacterized protein</fullName>
    </submittedName>
</protein>
<name>A0A844XV18_9SPHN</name>
<dbReference type="Proteomes" id="UP000448199">
    <property type="component" value="Unassembled WGS sequence"/>
</dbReference>
<evidence type="ECO:0000313" key="1">
    <source>
        <dbReference type="EMBL" id="MXO48812.1"/>
    </source>
</evidence>
<keyword evidence="2" id="KW-1185">Reference proteome</keyword>
<gene>
    <name evidence="1" type="ORF">GRI69_11145</name>
</gene>
<comment type="caution">
    <text evidence="1">The sequence shown here is derived from an EMBL/GenBank/DDBJ whole genome shotgun (WGS) entry which is preliminary data.</text>
</comment>
<organism evidence="1 2">
    <name type="scientific">Qipengyuania vulgaris</name>
    <dbReference type="NCBI Taxonomy" id="291985"/>
    <lineage>
        <taxon>Bacteria</taxon>
        <taxon>Pseudomonadati</taxon>
        <taxon>Pseudomonadota</taxon>
        <taxon>Alphaproteobacteria</taxon>
        <taxon>Sphingomonadales</taxon>
        <taxon>Erythrobacteraceae</taxon>
        <taxon>Qipengyuania</taxon>
    </lineage>
</organism>